<dbReference type="EMBL" id="BPLR01002781">
    <property type="protein sequence ID" value="GIX77655.1"/>
    <property type="molecule type" value="Genomic_DNA"/>
</dbReference>
<keyword evidence="3" id="KW-1185">Reference proteome</keyword>
<evidence type="ECO:0000313" key="3">
    <source>
        <dbReference type="Proteomes" id="UP001054945"/>
    </source>
</evidence>
<evidence type="ECO:0000313" key="2">
    <source>
        <dbReference type="EMBL" id="GIX77655.1"/>
    </source>
</evidence>
<proteinExistence type="predicted"/>
<protein>
    <submittedName>
        <fullName evidence="2">Uncharacterized protein</fullName>
    </submittedName>
</protein>
<comment type="caution">
    <text evidence="2">The sequence shown here is derived from an EMBL/GenBank/DDBJ whole genome shotgun (WGS) entry which is preliminary data.</text>
</comment>
<evidence type="ECO:0000256" key="1">
    <source>
        <dbReference type="SAM" id="MobiDB-lite"/>
    </source>
</evidence>
<dbReference type="Proteomes" id="UP001054945">
    <property type="component" value="Unassembled WGS sequence"/>
</dbReference>
<feature type="compositionally biased region" description="Basic and acidic residues" evidence="1">
    <location>
        <begin position="31"/>
        <end position="42"/>
    </location>
</feature>
<accession>A0AAV4N093</accession>
<name>A0AAV4N093_CAEEX</name>
<sequence length="126" mass="14406">MLKVHCLLLNAASTNTQSPMLPTPQPQPKQQTDREDGPEKQPRITLGVRRRKTRKKDAEQKETAASENKDHPEEKKRPKKKLDLPEINRSVCEKCGKRTFQASGVESIQEEMHKDVVPSRTLKNLL</sequence>
<feature type="non-terminal residue" evidence="2">
    <location>
        <position position="126"/>
    </location>
</feature>
<feature type="region of interest" description="Disordered" evidence="1">
    <location>
        <begin position="107"/>
        <end position="126"/>
    </location>
</feature>
<dbReference type="AlphaFoldDB" id="A0AAV4N093"/>
<gene>
    <name evidence="2" type="ORF">CEXT_81561</name>
</gene>
<organism evidence="2 3">
    <name type="scientific">Caerostris extrusa</name>
    <name type="common">Bark spider</name>
    <name type="synonym">Caerostris bankana</name>
    <dbReference type="NCBI Taxonomy" id="172846"/>
    <lineage>
        <taxon>Eukaryota</taxon>
        <taxon>Metazoa</taxon>
        <taxon>Ecdysozoa</taxon>
        <taxon>Arthropoda</taxon>
        <taxon>Chelicerata</taxon>
        <taxon>Arachnida</taxon>
        <taxon>Araneae</taxon>
        <taxon>Araneomorphae</taxon>
        <taxon>Entelegynae</taxon>
        <taxon>Araneoidea</taxon>
        <taxon>Araneidae</taxon>
        <taxon>Caerostris</taxon>
    </lineage>
</organism>
<feature type="compositionally biased region" description="Basic and acidic residues" evidence="1">
    <location>
        <begin position="56"/>
        <end position="88"/>
    </location>
</feature>
<reference evidence="2 3" key="1">
    <citation type="submission" date="2021-06" db="EMBL/GenBank/DDBJ databases">
        <title>Caerostris extrusa draft genome.</title>
        <authorList>
            <person name="Kono N."/>
            <person name="Arakawa K."/>
        </authorList>
    </citation>
    <scope>NUCLEOTIDE SEQUENCE [LARGE SCALE GENOMIC DNA]</scope>
</reference>
<feature type="region of interest" description="Disordered" evidence="1">
    <location>
        <begin position="9"/>
        <end position="88"/>
    </location>
</feature>